<comment type="caution">
    <text evidence="1">The sequence shown here is derived from an EMBL/GenBank/DDBJ whole genome shotgun (WGS) entry which is preliminary data.</text>
</comment>
<dbReference type="OrthoDB" id="258495at2759"/>
<evidence type="ECO:0008006" key="3">
    <source>
        <dbReference type="Google" id="ProtNLM"/>
    </source>
</evidence>
<dbReference type="EMBL" id="JABCRI010000024">
    <property type="protein sequence ID" value="KAF8377580.1"/>
    <property type="molecule type" value="Genomic_DNA"/>
</dbReference>
<reference evidence="1 2" key="1">
    <citation type="submission" date="2020-04" db="EMBL/GenBank/DDBJ databases">
        <title>Plant Genome Project.</title>
        <authorList>
            <person name="Zhang R.-G."/>
        </authorList>
    </citation>
    <scope>NUCLEOTIDE SEQUENCE [LARGE SCALE GENOMIC DNA]</scope>
    <source>
        <strain evidence="1">YNK0</strain>
        <tissue evidence="1">Leaf</tissue>
    </source>
</reference>
<accession>A0A834YDT7</accession>
<dbReference type="InterPro" id="IPR043136">
    <property type="entry name" value="B30.2/SPRY_sf"/>
</dbReference>
<proteinExistence type="predicted"/>
<evidence type="ECO:0000313" key="1">
    <source>
        <dbReference type="EMBL" id="KAF8377580.1"/>
    </source>
</evidence>
<keyword evidence="2" id="KW-1185">Reference proteome</keyword>
<dbReference type="AlphaFoldDB" id="A0A834YDT7"/>
<dbReference type="InterPro" id="IPR013320">
    <property type="entry name" value="ConA-like_dom_sf"/>
</dbReference>
<dbReference type="SUPFAM" id="SSF49899">
    <property type="entry name" value="Concanavalin A-like lectins/glucanases"/>
    <property type="match status" value="1"/>
</dbReference>
<name>A0A834YDT7_TETSI</name>
<dbReference type="OMA" id="YKCANSE"/>
<sequence>MQEWIKVAVAVLPVVILFVLVLVLLRQCCSSKGHREFINQRRTTTEGLQPGITKLHLAYDANNHKNLKSLHHEFDIDKKSRPNYHVFRRGVSAKPLFSWADHPSLVSEAVEHGWSRFAFTGYMPSPSTRPSLLGLCAVGDQGRETEISWEVFPGSPDFMQKIRLNSGLKRIYMGTPPLGASCVLKTALPIPGPPLGNSSFPQEAYFEITILSSRENDFESSDEGNDNNKFEELELRSKKEGKVQAIMLKLVTTRNTNSKDLHRFTWSHDRREIQISCEKWVIVLSLTRDAFTNFLLSLTSCEKPIHTHSLHPSHLSGMKLVFEAEKAEWGSTDKVIGCGFDPGRKKVFFTVDSELMHVIHCTSEEFGSPLYPTLAANHDVTILVNFGQSAFMYPPANVERSPNPCFIGPHVNSPAGALGYEDSRELFSMGRIDSTWLNQSMTKDSHNNGSNNTAVDVDDESEADLFEIVLDNCDRSPTPVL</sequence>
<organism evidence="1 2">
    <name type="scientific">Tetracentron sinense</name>
    <name type="common">Spur-leaf</name>
    <dbReference type="NCBI Taxonomy" id="13715"/>
    <lineage>
        <taxon>Eukaryota</taxon>
        <taxon>Viridiplantae</taxon>
        <taxon>Streptophyta</taxon>
        <taxon>Embryophyta</taxon>
        <taxon>Tracheophyta</taxon>
        <taxon>Spermatophyta</taxon>
        <taxon>Magnoliopsida</taxon>
        <taxon>Trochodendrales</taxon>
        <taxon>Trochodendraceae</taxon>
        <taxon>Tetracentron</taxon>
    </lineage>
</organism>
<protein>
    <recommendedName>
        <fullName evidence="3">B30.2/SPRY domain-containing protein</fullName>
    </recommendedName>
</protein>
<gene>
    <name evidence="1" type="ORF">HHK36_030962</name>
</gene>
<dbReference type="PANTHER" id="PTHR44991">
    <property type="entry name" value="IMMUNOGLOBULIN SUPERFAMILY MEMBER 5"/>
    <property type="match status" value="1"/>
</dbReference>
<dbReference type="PANTHER" id="PTHR44991:SF1">
    <property type="entry name" value="IMMUNOGLOBULIN SUPERFAMILY MEMBER 5"/>
    <property type="match status" value="1"/>
</dbReference>
<evidence type="ECO:0000313" key="2">
    <source>
        <dbReference type="Proteomes" id="UP000655225"/>
    </source>
</evidence>
<dbReference type="Gene3D" id="2.60.120.920">
    <property type="match status" value="1"/>
</dbReference>
<dbReference type="Proteomes" id="UP000655225">
    <property type="component" value="Unassembled WGS sequence"/>
</dbReference>